<evidence type="ECO:0000313" key="1">
    <source>
        <dbReference type="EMBL" id="KAL1230957.1"/>
    </source>
</evidence>
<protein>
    <submittedName>
        <fullName evidence="1">Major facilitator superfamily domain-containing protein</fullName>
    </submittedName>
</protein>
<accession>A0ABR3K8H3</accession>
<comment type="caution">
    <text evidence="1">The sequence shown here is derived from an EMBL/GenBank/DDBJ whole genome shotgun (WGS) entry which is preliminary data.</text>
</comment>
<gene>
    <name evidence="1" type="ORF">TSPI_10740</name>
</gene>
<proteinExistence type="predicted"/>
<keyword evidence="2" id="KW-1185">Reference proteome</keyword>
<sequence>MDFADRRLCNDRFIFVHFSTSCVWRCEFEKEGLKVVVETMPMLKVKLNLLITVCAVGLGAQFQFYKQLGDQQRRRRIAALDQRILHGSLWCFVD</sequence>
<dbReference type="Proteomes" id="UP001558632">
    <property type="component" value="Unassembled WGS sequence"/>
</dbReference>
<evidence type="ECO:0000313" key="2">
    <source>
        <dbReference type="Proteomes" id="UP001558632"/>
    </source>
</evidence>
<organism evidence="1 2">
    <name type="scientific">Trichinella spiralis</name>
    <name type="common">Trichina worm</name>
    <dbReference type="NCBI Taxonomy" id="6334"/>
    <lineage>
        <taxon>Eukaryota</taxon>
        <taxon>Metazoa</taxon>
        <taxon>Ecdysozoa</taxon>
        <taxon>Nematoda</taxon>
        <taxon>Enoplea</taxon>
        <taxon>Dorylaimia</taxon>
        <taxon>Trichinellida</taxon>
        <taxon>Trichinellidae</taxon>
        <taxon>Trichinella</taxon>
    </lineage>
</organism>
<name>A0ABR3K8H3_TRISP</name>
<reference evidence="1 2" key="1">
    <citation type="submission" date="2024-07" db="EMBL/GenBank/DDBJ databases">
        <title>Enhanced genomic and transcriptomic resources for Trichinella pseudospiralis and T. spiralis underpin the discovery of pronounced molecular differences between stages and species.</title>
        <authorList>
            <person name="Pasi K.K."/>
            <person name="La Rosa G."/>
            <person name="Gomez-Morales M.A."/>
            <person name="Tosini F."/>
            <person name="Sumanam S."/>
            <person name="Young N.D."/>
            <person name="Chang B.C."/>
            <person name="Robin G.B."/>
        </authorList>
    </citation>
    <scope>NUCLEOTIDE SEQUENCE [LARGE SCALE GENOMIC DNA]</scope>
    <source>
        <strain evidence="1">ISS534</strain>
    </source>
</reference>
<dbReference type="EMBL" id="JBEUSY010000463">
    <property type="protein sequence ID" value="KAL1230957.1"/>
    <property type="molecule type" value="Genomic_DNA"/>
</dbReference>